<keyword evidence="2" id="KW-0812">Transmembrane</keyword>
<feature type="domain" description="IgGFc-binding protein N-terminal" evidence="4">
    <location>
        <begin position="131"/>
        <end position="375"/>
    </location>
</feature>
<evidence type="ECO:0000256" key="1">
    <source>
        <dbReference type="SAM" id="MobiDB-lite"/>
    </source>
</evidence>
<feature type="signal peptide" evidence="3">
    <location>
        <begin position="1"/>
        <end position="28"/>
    </location>
</feature>
<evidence type="ECO:0000313" key="5">
    <source>
        <dbReference type="EMBL" id="KAJ8045449.1"/>
    </source>
</evidence>
<dbReference type="PANTHER" id="PTHR46534">
    <property type="entry name" value="IGGFC_BINDING DOMAIN-CONTAINING PROTEIN"/>
    <property type="match status" value="1"/>
</dbReference>
<reference evidence="5" key="1">
    <citation type="submission" date="2021-10" db="EMBL/GenBank/DDBJ databases">
        <title>Tropical sea cucumber genome reveals ecological adaptation and Cuvierian tubules defense mechanism.</title>
        <authorList>
            <person name="Chen T."/>
        </authorList>
    </citation>
    <scope>NUCLEOTIDE SEQUENCE</scope>
    <source>
        <strain evidence="5">Nanhai2018</strain>
        <tissue evidence="5">Muscle</tissue>
    </source>
</reference>
<feature type="region of interest" description="Disordered" evidence="1">
    <location>
        <begin position="772"/>
        <end position="868"/>
    </location>
</feature>
<dbReference type="InterPro" id="IPR035234">
    <property type="entry name" value="IgGFc-bd_N"/>
</dbReference>
<feature type="chain" id="PRO_5040397117" evidence="3">
    <location>
        <begin position="29"/>
        <end position="868"/>
    </location>
</feature>
<dbReference type="OrthoDB" id="10005154at2759"/>
<dbReference type="Proteomes" id="UP001152320">
    <property type="component" value="Chromosome 3"/>
</dbReference>
<gene>
    <name evidence="5" type="ORF">HOLleu_08462</name>
</gene>
<feature type="compositionally biased region" description="Basic and acidic residues" evidence="1">
    <location>
        <begin position="845"/>
        <end position="857"/>
    </location>
</feature>
<feature type="compositionally biased region" description="Low complexity" evidence="1">
    <location>
        <begin position="798"/>
        <end position="807"/>
    </location>
</feature>
<name>A0A9Q1HGC5_HOLLE</name>
<keyword evidence="2" id="KW-0472">Membrane</keyword>
<dbReference type="AlphaFoldDB" id="A0A9Q1HGC5"/>
<evidence type="ECO:0000256" key="3">
    <source>
        <dbReference type="SAM" id="SignalP"/>
    </source>
</evidence>
<organism evidence="5 6">
    <name type="scientific">Holothuria leucospilota</name>
    <name type="common">Black long sea cucumber</name>
    <name type="synonym">Mertensiothuria leucospilota</name>
    <dbReference type="NCBI Taxonomy" id="206669"/>
    <lineage>
        <taxon>Eukaryota</taxon>
        <taxon>Metazoa</taxon>
        <taxon>Echinodermata</taxon>
        <taxon>Eleutherozoa</taxon>
        <taxon>Echinozoa</taxon>
        <taxon>Holothuroidea</taxon>
        <taxon>Aspidochirotacea</taxon>
        <taxon>Aspidochirotida</taxon>
        <taxon>Holothuriidae</taxon>
        <taxon>Holothuria</taxon>
    </lineage>
</organism>
<protein>
    <submittedName>
        <fullName evidence="5">IgGFc-binding protein</fullName>
    </submittedName>
</protein>
<sequence length="868" mass="95085">MDPFTQLSWRSGVAVVLCLAFGISFVKPTEDTTCKGARSVGREFIVGFLQTPQMDSMNELHIAGASRIQATVTVTAPDIFNVPYETDLEGSNQFRIISLQNMPDLSDTAVLVESTSDISVIGVIAGNNSGAFLALPVEALGTEYYVASYNVATRVLRAKRGSEFLIIGTQEEETTVLITFSGLVRHEGTTYDRGSSLTITLGRLKIARFTSKLHDLTGSHIVADRPIVVISGSKCADVPVEVRYCDHLVEQLPPFNFWGSHFVTTPLASRRAGDIFRVVAGRNGTIITICGQQYALNAGEFHEESVPSFISCAISSSQPVLVVQYSKGGASDKTSADPSMIIVPALEQFFPESLFATSDISPNSVRVSSYLNVVIQCDLIPFLTQNMFAVSSGLFEGAQSFNVTVAGRNMCSTQISPESGRHLFQFDNEDGVMSLILYGNADGEIATSFGLPVGFSFRDNSCFNLLEHNSNDPAVKRTPASSSISPIKPPFGSNTYPIPSDPGIAGGANSPQENNEVSPGNMLAVSLIVFMLSFIMVTLLIGYVVLLKKRVNILEEEKQNYYKMAFPIAADGYIGLDGSQIAHREYMTLNNSDQMWHFNRRSDRSVFRGVQPAHSVRSNNSRVSTVSRIGGSTRQSMQSHSERIFEADTLELMSNDLSPSSRHSSNVDTFGNINPSFHETVSHSSQQDIISEIRSQPSSLRKPTRPIRRHHSQVEAYCTTAPVPKPRYHGPRGLRRSVSTPGEDIFGNPLKVYYHVPRNDPVVAYDRPRNRTCSEGLSPSAADILLPPEEVAGRSSRKNSSNESESSLPLHQDDGYMSMKEARISIESNGSQSGDSPSRGSRRNLFPDENHNKREQIDADSTDYTELF</sequence>
<evidence type="ECO:0000256" key="2">
    <source>
        <dbReference type="SAM" id="Phobius"/>
    </source>
</evidence>
<feature type="transmembrane region" description="Helical" evidence="2">
    <location>
        <begin position="522"/>
        <end position="546"/>
    </location>
</feature>
<accession>A0A9Q1HGC5</accession>
<feature type="compositionally biased region" description="Low complexity" evidence="1">
    <location>
        <begin position="615"/>
        <end position="628"/>
    </location>
</feature>
<proteinExistence type="predicted"/>
<evidence type="ECO:0000313" key="6">
    <source>
        <dbReference type="Proteomes" id="UP001152320"/>
    </source>
</evidence>
<dbReference type="Pfam" id="PF17517">
    <property type="entry name" value="IgGFc_binding"/>
    <property type="match status" value="1"/>
</dbReference>
<keyword evidence="2" id="KW-1133">Transmembrane helix</keyword>
<feature type="region of interest" description="Disordered" evidence="1">
    <location>
        <begin position="612"/>
        <end position="641"/>
    </location>
</feature>
<dbReference type="EMBL" id="JAIZAY010000003">
    <property type="protein sequence ID" value="KAJ8045449.1"/>
    <property type="molecule type" value="Genomic_DNA"/>
</dbReference>
<evidence type="ECO:0000259" key="4">
    <source>
        <dbReference type="Pfam" id="PF17517"/>
    </source>
</evidence>
<keyword evidence="6" id="KW-1185">Reference proteome</keyword>
<comment type="caution">
    <text evidence="5">The sequence shown here is derived from an EMBL/GenBank/DDBJ whole genome shotgun (WGS) entry which is preliminary data.</text>
</comment>
<feature type="compositionally biased region" description="Acidic residues" evidence="1">
    <location>
        <begin position="858"/>
        <end position="868"/>
    </location>
</feature>
<keyword evidence="3" id="KW-0732">Signal</keyword>
<feature type="compositionally biased region" description="Polar residues" evidence="1">
    <location>
        <begin position="630"/>
        <end position="639"/>
    </location>
</feature>
<feature type="compositionally biased region" description="Polar residues" evidence="1">
    <location>
        <begin position="826"/>
        <end position="839"/>
    </location>
</feature>
<dbReference type="PANTHER" id="PTHR46534:SF1">
    <property type="entry name" value="IGGFC-BINDING PROTEIN N-TERMINAL DOMAIN-CONTAINING PROTEIN"/>
    <property type="match status" value="1"/>
</dbReference>